<keyword evidence="1" id="KW-0472">Membrane</keyword>
<comment type="caution">
    <text evidence="2">The sequence shown here is derived from an EMBL/GenBank/DDBJ whole genome shotgun (WGS) entry which is preliminary data.</text>
</comment>
<keyword evidence="3" id="KW-1185">Reference proteome</keyword>
<dbReference type="Proteomes" id="UP000571701">
    <property type="component" value="Unassembled WGS sequence"/>
</dbReference>
<dbReference type="EMBL" id="JACFYF010000198">
    <property type="protein sequence ID" value="MBA5764810.1"/>
    <property type="molecule type" value="Genomic_DNA"/>
</dbReference>
<feature type="transmembrane region" description="Helical" evidence="1">
    <location>
        <begin position="74"/>
        <end position="91"/>
    </location>
</feature>
<protein>
    <submittedName>
        <fullName evidence="2">MATE family efflux transporter</fullName>
    </submittedName>
</protein>
<keyword evidence="1" id="KW-1133">Transmembrane helix</keyword>
<dbReference type="RefSeq" id="WP_246335992.1">
    <property type="nucleotide sequence ID" value="NZ_JACFYF010000198.1"/>
</dbReference>
<feature type="non-terminal residue" evidence="2">
    <location>
        <position position="1"/>
    </location>
</feature>
<accession>A0A7W2FV28</accession>
<feature type="non-terminal residue" evidence="2">
    <location>
        <position position="95"/>
    </location>
</feature>
<dbReference type="GO" id="GO:0015297">
    <property type="term" value="F:antiporter activity"/>
    <property type="evidence" value="ECO:0007669"/>
    <property type="project" value="InterPro"/>
</dbReference>
<name>A0A7W2FV28_9VIBR</name>
<reference evidence="2 3" key="1">
    <citation type="submission" date="2020-07" db="EMBL/GenBank/DDBJ databases">
        <title>Vibrio marinisediminis sp. nov., isolated from marine sediment.</title>
        <authorList>
            <person name="Ji X."/>
        </authorList>
    </citation>
    <scope>NUCLEOTIDE SEQUENCE [LARGE SCALE GENOMIC DNA]</scope>
    <source>
        <strain evidence="2 3">404</strain>
    </source>
</reference>
<gene>
    <name evidence="2" type="ORF">H2O73_20900</name>
</gene>
<evidence type="ECO:0000313" key="3">
    <source>
        <dbReference type="Proteomes" id="UP000571701"/>
    </source>
</evidence>
<dbReference type="InterPro" id="IPR002528">
    <property type="entry name" value="MATE_fam"/>
</dbReference>
<evidence type="ECO:0000313" key="2">
    <source>
        <dbReference type="EMBL" id="MBA5764810.1"/>
    </source>
</evidence>
<dbReference type="AlphaFoldDB" id="A0A7W2FV28"/>
<keyword evidence="1" id="KW-0812">Transmembrane</keyword>
<dbReference type="Pfam" id="PF01554">
    <property type="entry name" value="MatE"/>
    <property type="match status" value="1"/>
</dbReference>
<dbReference type="GO" id="GO:0042910">
    <property type="term" value="F:xenobiotic transmembrane transporter activity"/>
    <property type="evidence" value="ECO:0007669"/>
    <property type="project" value="InterPro"/>
</dbReference>
<organism evidence="2 3">
    <name type="scientific">Vibrio marinisediminis</name>
    <dbReference type="NCBI Taxonomy" id="2758441"/>
    <lineage>
        <taxon>Bacteria</taxon>
        <taxon>Pseudomonadati</taxon>
        <taxon>Pseudomonadota</taxon>
        <taxon>Gammaproteobacteria</taxon>
        <taxon>Vibrionales</taxon>
        <taxon>Vibrionaceae</taxon>
        <taxon>Vibrio</taxon>
    </lineage>
</organism>
<sequence length="95" mass="10065">TSYALDGFAHAAEALTGRSVGARRWTEFAQSVRSAAWFSLLTAGTAALAFALGGEALIALLTGLPEVRETASTYLPWMVAMPLIAVWGYLLDGVF</sequence>
<proteinExistence type="predicted"/>
<dbReference type="GO" id="GO:0016020">
    <property type="term" value="C:membrane"/>
    <property type="evidence" value="ECO:0007669"/>
    <property type="project" value="InterPro"/>
</dbReference>
<evidence type="ECO:0000256" key="1">
    <source>
        <dbReference type="SAM" id="Phobius"/>
    </source>
</evidence>
<feature type="transmembrane region" description="Helical" evidence="1">
    <location>
        <begin position="35"/>
        <end position="62"/>
    </location>
</feature>